<dbReference type="Pfam" id="PF15350">
    <property type="entry name" value="ETAA1"/>
    <property type="match status" value="1"/>
</dbReference>
<accession>A0A6J2VRW9</accession>
<dbReference type="RefSeq" id="XP_030634807.1">
    <property type="nucleotide sequence ID" value="XM_030778947.1"/>
</dbReference>
<proteinExistence type="predicted"/>
<dbReference type="PANTHER" id="PTHR16434">
    <property type="entry name" value="EWING'S TUMOR-ASSOCIATED ANTIGEN 1 ETAA1"/>
    <property type="match status" value="1"/>
</dbReference>
<feature type="region of interest" description="Disordered" evidence="1">
    <location>
        <begin position="1"/>
        <end position="145"/>
    </location>
</feature>
<dbReference type="Proteomes" id="UP000504632">
    <property type="component" value="Chromosome 7"/>
</dbReference>
<dbReference type="AlphaFoldDB" id="A0A6J2VRW9"/>
<keyword evidence="2" id="KW-1185">Reference proteome</keyword>
<dbReference type="FunCoup" id="A0A6J2VRW9">
    <property type="interactions" value="1104"/>
</dbReference>
<sequence length="610" mass="67756">MLQPTQSKPKINRLKRSPRSTQQQRVNDSSKTVTEVFKTPTRPTKPRFKSCMPDQSPSNDYEFQQDIVWDPATPSPIRRGRGRRKTPNIGTMDISDIVKRIAPKNGRPERSESSLLQWIGDSAIPCTPEASQPRRKTKPTRQNTVDDLLKLAKQFDFNMIRQDELRDPETDRGISVEASDEEPELFDDENQCPPPLTNTNPKNASLDLKHVQVNDDQRRGSPLREVNDDLEFLFDRSTQQISGRLSQASSVGISQDAPKAAPVPPNSSAIPNGKSCDSKPPSHASSITTAPSNSRQANIEFTDADWNSDDLMDDSLVFELTQNPDLFAPPQHSSTQKPFYGTQMSSFSNNMSNNATVNKHTKQARENKFSPVRGQNQTVKNRQTFQLEAPSGNQVTGKPSRCFSGDVTNALQSQSKSIAPLCTISVVPSSPRVHSNQDHQYPHLQMDAKSLMAHPGQNSAKSSNLSSNGCFQTNVKPSLSSALPSNSTYAAKRVESKTSGFCHIVNAVENEARSEVPEAFKDGFSDIPDEELDSIFASDDIWEDGADDDDLFREACENLDEIVSTTTSDYVANSTVTVRCSEAEIERKKQEAMERRRLRMLASQNLRGPV</sequence>
<dbReference type="GO" id="GO:0006974">
    <property type="term" value="P:DNA damage response"/>
    <property type="evidence" value="ECO:0007669"/>
    <property type="project" value="TreeGrafter"/>
</dbReference>
<dbReference type="CTD" id="558278"/>
<feature type="compositionally biased region" description="Acidic residues" evidence="1">
    <location>
        <begin position="178"/>
        <end position="190"/>
    </location>
</feature>
<organism evidence="2 3">
    <name type="scientific">Chanos chanos</name>
    <name type="common">Milkfish</name>
    <name type="synonym">Mugil chanos</name>
    <dbReference type="NCBI Taxonomy" id="29144"/>
    <lineage>
        <taxon>Eukaryota</taxon>
        <taxon>Metazoa</taxon>
        <taxon>Chordata</taxon>
        <taxon>Craniata</taxon>
        <taxon>Vertebrata</taxon>
        <taxon>Euteleostomi</taxon>
        <taxon>Actinopterygii</taxon>
        <taxon>Neopterygii</taxon>
        <taxon>Teleostei</taxon>
        <taxon>Ostariophysi</taxon>
        <taxon>Gonorynchiformes</taxon>
        <taxon>Chanidae</taxon>
        <taxon>Chanos</taxon>
    </lineage>
</organism>
<reference evidence="3" key="1">
    <citation type="submission" date="2025-08" db="UniProtKB">
        <authorList>
            <consortium name="RefSeq"/>
        </authorList>
    </citation>
    <scope>IDENTIFICATION</scope>
</reference>
<evidence type="ECO:0000313" key="2">
    <source>
        <dbReference type="Proteomes" id="UP000504632"/>
    </source>
</evidence>
<feature type="compositionally biased region" description="Basic and acidic residues" evidence="1">
    <location>
        <begin position="163"/>
        <end position="174"/>
    </location>
</feature>
<dbReference type="GeneID" id="115815976"/>
<feature type="compositionally biased region" description="Polar residues" evidence="1">
    <location>
        <begin position="283"/>
        <end position="298"/>
    </location>
</feature>
<protein>
    <submittedName>
        <fullName evidence="3">Ewing's tumor-associated antigen 1</fullName>
    </submittedName>
</protein>
<evidence type="ECO:0000256" key="1">
    <source>
        <dbReference type="SAM" id="MobiDB-lite"/>
    </source>
</evidence>
<feature type="compositionally biased region" description="Polar residues" evidence="1">
    <location>
        <begin position="53"/>
        <end position="62"/>
    </location>
</feature>
<dbReference type="GO" id="GO:2000001">
    <property type="term" value="P:regulation of DNA damage checkpoint"/>
    <property type="evidence" value="ECO:0007669"/>
    <property type="project" value="TreeGrafter"/>
</dbReference>
<dbReference type="InterPro" id="IPR029406">
    <property type="entry name" value="ETAA1"/>
</dbReference>
<dbReference type="GO" id="GO:0043539">
    <property type="term" value="F:protein serine/threonine kinase activator activity"/>
    <property type="evidence" value="ECO:0007669"/>
    <property type="project" value="TreeGrafter"/>
</dbReference>
<gene>
    <name evidence="3" type="primary">etaa1a</name>
</gene>
<feature type="compositionally biased region" description="Polar residues" evidence="1">
    <location>
        <begin position="19"/>
        <end position="33"/>
    </location>
</feature>
<dbReference type="OrthoDB" id="9378993at2759"/>
<name>A0A6J2VRW9_CHACN</name>
<dbReference type="GO" id="GO:0031297">
    <property type="term" value="P:replication fork processing"/>
    <property type="evidence" value="ECO:0007669"/>
    <property type="project" value="TreeGrafter"/>
</dbReference>
<dbReference type="GO" id="GO:0043596">
    <property type="term" value="C:nuclear replication fork"/>
    <property type="evidence" value="ECO:0007669"/>
    <property type="project" value="TreeGrafter"/>
</dbReference>
<evidence type="ECO:0000313" key="3">
    <source>
        <dbReference type="RefSeq" id="XP_030634807.1"/>
    </source>
</evidence>
<dbReference type="InParanoid" id="A0A6J2VRW9"/>
<dbReference type="PANTHER" id="PTHR16434:SF4">
    <property type="entry name" value="ETAA1 ACTIVATOR OF ATR KINASE"/>
    <property type="match status" value="1"/>
</dbReference>
<feature type="region of interest" description="Disordered" evidence="1">
    <location>
        <begin position="245"/>
        <end position="298"/>
    </location>
</feature>
<feature type="region of interest" description="Disordered" evidence="1">
    <location>
        <begin position="163"/>
        <end position="203"/>
    </location>
</feature>